<comment type="subcellular location">
    <subcellularLocation>
        <location evidence="1">Mitochondrion</location>
    </subcellularLocation>
</comment>
<dbReference type="Gene3D" id="3.30.230.10">
    <property type="match status" value="1"/>
</dbReference>
<dbReference type="GO" id="GO:0005763">
    <property type="term" value="C:mitochondrial small ribosomal subunit"/>
    <property type="evidence" value="ECO:0007669"/>
    <property type="project" value="TreeGrafter"/>
</dbReference>
<evidence type="ECO:0000256" key="5">
    <source>
        <dbReference type="ARBA" id="ARBA00023128"/>
    </source>
</evidence>
<reference evidence="10" key="1">
    <citation type="submission" date="2015-11" db="EMBL/GenBank/DDBJ databases">
        <title>De novo transcriptome assembly of four potential Pierce s Disease insect vectors from Arizona vineyards.</title>
        <authorList>
            <person name="Tassone E.E."/>
        </authorList>
    </citation>
    <scope>NUCLEOTIDE SEQUENCE</scope>
</reference>
<dbReference type="SUPFAM" id="SSF54211">
    <property type="entry name" value="Ribosomal protein S5 domain 2-like"/>
    <property type="match status" value="1"/>
</dbReference>
<dbReference type="InterPro" id="IPR014721">
    <property type="entry name" value="Ribsml_uS5_D2-typ_fold_subgr"/>
</dbReference>
<dbReference type="GO" id="GO:0003723">
    <property type="term" value="F:RNA binding"/>
    <property type="evidence" value="ECO:0007669"/>
    <property type="project" value="TreeGrafter"/>
</dbReference>
<dbReference type="PANTHER" id="PTHR21569">
    <property type="entry name" value="RIBOSOMAL PROTEIN S9"/>
    <property type="match status" value="1"/>
</dbReference>
<keyword evidence="6" id="KW-0687">Ribonucleoprotein</keyword>
<dbReference type="PANTHER" id="PTHR21569:SF1">
    <property type="entry name" value="SMALL RIBOSOMAL SUBUNIT PROTEIN US9M"/>
    <property type="match status" value="1"/>
</dbReference>
<dbReference type="GO" id="GO:0006412">
    <property type="term" value="P:translation"/>
    <property type="evidence" value="ECO:0007669"/>
    <property type="project" value="InterPro"/>
</dbReference>
<dbReference type="GO" id="GO:0005743">
    <property type="term" value="C:mitochondrial inner membrane"/>
    <property type="evidence" value="ECO:0007669"/>
    <property type="project" value="UniProtKB-ARBA"/>
</dbReference>
<evidence type="ECO:0000256" key="9">
    <source>
        <dbReference type="SAM" id="MobiDB-lite"/>
    </source>
</evidence>
<name>A0A1B6M7P8_9HEMI</name>
<accession>A0A1B6M7P8</accession>
<keyword evidence="4" id="KW-0689">Ribosomal protein</keyword>
<keyword evidence="3" id="KW-0809">Transit peptide</keyword>
<feature type="region of interest" description="Disordered" evidence="9">
    <location>
        <begin position="378"/>
        <end position="400"/>
    </location>
</feature>
<comment type="similarity">
    <text evidence="2">Belongs to the universal ribosomal protein uS9 family.</text>
</comment>
<dbReference type="AlphaFoldDB" id="A0A1B6M7P8"/>
<evidence type="ECO:0000256" key="2">
    <source>
        <dbReference type="ARBA" id="ARBA00005251"/>
    </source>
</evidence>
<gene>
    <name evidence="10" type="ORF">g.10830</name>
</gene>
<evidence type="ECO:0000256" key="4">
    <source>
        <dbReference type="ARBA" id="ARBA00022980"/>
    </source>
</evidence>
<sequence length="400" mass="46451">MFIVRNTIIHHGKLINNFPFLGVFEDVLNNSVRRLSTTQFLREEENTDKIVEYGIKEEKTSKAMRAYLERSQAYNKFMAQEQEEYKTGKRHLANMMGKDPETFTQSDVNEAIEYLLPSGLFVKNTRPFLKPPEEVHPPKKEAEFDETGRPHHFLFYTGKPNLYEYLHRLVKTMKELNAFEDTMIRKQLKPDPALALTLEGSQWLSKEQFERKFLEQLTIYDYRQLIATIERLASHPFSYRVKDIISEAQVAYTKQSGANTIPKPELQEDGREFVSYKDARRKSAHADVIVRSPGTGLMSINGYDLSYFEDFQAREQLLFPLHFSGQLNVVDIEATVRGGGPTGQSGALRFAIAMALRSFVPPAMIEQMRLVGLLTQDKRRRERKKPGQEKARRKFTWKKR</sequence>
<evidence type="ECO:0000256" key="7">
    <source>
        <dbReference type="ARBA" id="ARBA00039318"/>
    </source>
</evidence>
<evidence type="ECO:0000256" key="8">
    <source>
        <dbReference type="ARBA" id="ARBA00076042"/>
    </source>
</evidence>
<keyword evidence="5" id="KW-0496">Mitochondrion</keyword>
<dbReference type="GO" id="GO:0003735">
    <property type="term" value="F:structural constituent of ribosome"/>
    <property type="evidence" value="ECO:0007669"/>
    <property type="project" value="InterPro"/>
</dbReference>
<dbReference type="Pfam" id="PF00380">
    <property type="entry name" value="Ribosomal_S9"/>
    <property type="match status" value="1"/>
</dbReference>
<evidence type="ECO:0000256" key="6">
    <source>
        <dbReference type="ARBA" id="ARBA00023274"/>
    </source>
</evidence>
<evidence type="ECO:0000313" key="10">
    <source>
        <dbReference type="EMBL" id="JAT31955.1"/>
    </source>
</evidence>
<feature type="compositionally biased region" description="Basic residues" evidence="9">
    <location>
        <begin position="391"/>
        <end position="400"/>
    </location>
</feature>
<dbReference type="InterPro" id="IPR000754">
    <property type="entry name" value="Ribosomal_uS9"/>
</dbReference>
<organism evidence="10">
    <name type="scientific">Graphocephala atropunctata</name>
    <dbReference type="NCBI Taxonomy" id="36148"/>
    <lineage>
        <taxon>Eukaryota</taxon>
        <taxon>Metazoa</taxon>
        <taxon>Ecdysozoa</taxon>
        <taxon>Arthropoda</taxon>
        <taxon>Hexapoda</taxon>
        <taxon>Insecta</taxon>
        <taxon>Pterygota</taxon>
        <taxon>Neoptera</taxon>
        <taxon>Paraneoptera</taxon>
        <taxon>Hemiptera</taxon>
        <taxon>Auchenorrhyncha</taxon>
        <taxon>Membracoidea</taxon>
        <taxon>Cicadellidae</taxon>
        <taxon>Cicadellinae</taxon>
        <taxon>Cicadellini</taxon>
        <taxon>Graphocephala</taxon>
    </lineage>
</organism>
<evidence type="ECO:0000256" key="3">
    <source>
        <dbReference type="ARBA" id="ARBA00022946"/>
    </source>
</evidence>
<evidence type="ECO:0000256" key="1">
    <source>
        <dbReference type="ARBA" id="ARBA00004173"/>
    </source>
</evidence>
<dbReference type="EMBL" id="GEBQ01008022">
    <property type="protein sequence ID" value="JAT31955.1"/>
    <property type="molecule type" value="Transcribed_RNA"/>
</dbReference>
<dbReference type="FunFam" id="3.30.230.10:FF:000035">
    <property type="entry name" value="28S ribosomal protein S9, mitochondrial"/>
    <property type="match status" value="1"/>
</dbReference>
<protein>
    <recommendedName>
        <fullName evidence="7">Small ribosomal subunit protein uS9m</fullName>
    </recommendedName>
    <alternativeName>
        <fullName evidence="8">28S ribosomal protein S9, mitochondrial</fullName>
    </alternativeName>
</protein>
<proteinExistence type="inferred from homology"/>
<dbReference type="InterPro" id="IPR020568">
    <property type="entry name" value="Ribosomal_Su5_D2-typ_SF"/>
</dbReference>